<proteinExistence type="predicted"/>
<organism evidence="3 4">
    <name type="scientific">Setaria digitata</name>
    <dbReference type="NCBI Taxonomy" id="48799"/>
    <lineage>
        <taxon>Eukaryota</taxon>
        <taxon>Metazoa</taxon>
        <taxon>Ecdysozoa</taxon>
        <taxon>Nematoda</taxon>
        <taxon>Chromadorea</taxon>
        <taxon>Rhabditida</taxon>
        <taxon>Spirurina</taxon>
        <taxon>Spiruromorpha</taxon>
        <taxon>Filarioidea</taxon>
        <taxon>Setariidae</taxon>
        <taxon>Setaria</taxon>
    </lineage>
</organism>
<evidence type="ECO:0000256" key="1">
    <source>
        <dbReference type="SAM" id="MobiDB-lite"/>
    </source>
</evidence>
<protein>
    <submittedName>
        <fullName evidence="4">Glycine-rich protein</fullName>
    </submittedName>
</protein>
<accession>A0A915Q2T3</accession>
<evidence type="ECO:0000256" key="2">
    <source>
        <dbReference type="SAM" id="SignalP"/>
    </source>
</evidence>
<feature type="signal peptide" evidence="2">
    <location>
        <begin position="1"/>
        <end position="23"/>
    </location>
</feature>
<dbReference type="Proteomes" id="UP000887581">
    <property type="component" value="Unplaced"/>
</dbReference>
<dbReference type="AlphaFoldDB" id="A0A915Q2T3"/>
<evidence type="ECO:0000313" key="3">
    <source>
        <dbReference type="Proteomes" id="UP000887581"/>
    </source>
</evidence>
<keyword evidence="3" id="KW-1185">Reference proteome</keyword>
<feature type="chain" id="PRO_5037150287" evidence="2">
    <location>
        <begin position="24"/>
        <end position="128"/>
    </location>
</feature>
<keyword evidence="2" id="KW-0732">Signal</keyword>
<dbReference type="WBParaSite" id="sdigi.contig80.g3845.t1">
    <property type="protein sequence ID" value="sdigi.contig80.g3845.t1"/>
    <property type="gene ID" value="sdigi.contig80.g3845"/>
</dbReference>
<evidence type="ECO:0000313" key="4">
    <source>
        <dbReference type="WBParaSite" id="sdigi.contig80.g3845.t1"/>
    </source>
</evidence>
<reference evidence="4" key="1">
    <citation type="submission" date="2022-11" db="UniProtKB">
        <authorList>
            <consortium name="WormBaseParasite"/>
        </authorList>
    </citation>
    <scope>IDENTIFICATION</scope>
</reference>
<feature type="region of interest" description="Disordered" evidence="1">
    <location>
        <begin position="30"/>
        <end position="128"/>
    </location>
</feature>
<name>A0A915Q2T3_9BILA</name>
<sequence length="128" mass="12715">MTSRGTASGTLLLIAVTVAMVDAIPSGYARPSMIAKEGNGGRGYNGARRPDAGGARATEVSSSGYDGAAPSGGGFDQDIRGGGMEGGSESYGSKGAMMPVESPPSNGKGYGGNGWNGARASYARPSYI</sequence>
<feature type="compositionally biased region" description="Gly residues" evidence="1">
    <location>
        <begin position="70"/>
        <end position="86"/>
    </location>
</feature>